<reference evidence="1" key="1">
    <citation type="submission" date="2018-02" db="EMBL/GenBank/DDBJ databases">
        <title>Rhizophora mucronata_Transcriptome.</title>
        <authorList>
            <person name="Meera S.P."/>
            <person name="Sreeshan A."/>
            <person name="Augustine A."/>
        </authorList>
    </citation>
    <scope>NUCLEOTIDE SEQUENCE</scope>
    <source>
        <tissue evidence="1">Leaf</tissue>
    </source>
</reference>
<protein>
    <submittedName>
        <fullName evidence="1">Uncharacterized protein</fullName>
    </submittedName>
</protein>
<proteinExistence type="predicted"/>
<dbReference type="AlphaFoldDB" id="A0A2P2LSW3"/>
<evidence type="ECO:0000313" key="1">
    <source>
        <dbReference type="EMBL" id="MBX21068.1"/>
    </source>
</evidence>
<accession>A0A2P2LSW3</accession>
<name>A0A2P2LSW3_RHIMU</name>
<organism evidence="1">
    <name type="scientific">Rhizophora mucronata</name>
    <name type="common">Asiatic mangrove</name>
    <dbReference type="NCBI Taxonomy" id="61149"/>
    <lineage>
        <taxon>Eukaryota</taxon>
        <taxon>Viridiplantae</taxon>
        <taxon>Streptophyta</taxon>
        <taxon>Embryophyta</taxon>
        <taxon>Tracheophyta</taxon>
        <taxon>Spermatophyta</taxon>
        <taxon>Magnoliopsida</taxon>
        <taxon>eudicotyledons</taxon>
        <taxon>Gunneridae</taxon>
        <taxon>Pentapetalae</taxon>
        <taxon>rosids</taxon>
        <taxon>fabids</taxon>
        <taxon>Malpighiales</taxon>
        <taxon>Rhizophoraceae</taxon>
        <taxon>Rhizophora</taxon>
    </lineage>
</organism>
<sequence length="34" mass="3942">MWGPQNLVEGSGHKSHVFTSFIKLMIRIDQIENQ</sequence>
<dbReference type="EMBL" id="GGEC01040584">
    <property type="protein sequence ID" value="MBX21068.1"/>
    <property type="molecule type" value="Transcribed_RNA"/>
</dbReference>